<comment type="caution">
    <text evidence="19">The sequence shown here is derived from an EMBL/GenBank/DDBJ whole genome shotgun (WGS) entry which is preliminary data.</text>
</comment>
<dbReference type="EMBL" id="VOEJ01000001">
    <property type="protein sequence ID" value="TWR30935.1"/>
    <property type="molecule type" value="Genomic_DNA"/>
</dbReference>
<dbReference type="GO" id="GO:0005737">
    <property type="term" value="C:cytoplasm"/>
    <property type="evidence" value="ECO:0007669"/>
    <property type="project" value="UniProtKB-SubCell"/>
</dbReference>
<feature type="domain" description="PAC" evidence="18">
    <location>
        <begin position="1197"/>
        <end position="1250"/>
    </location>
</feature>
<keyword evidence="11" id="KW-0418">Kinase</keyword>
<keyword evidence="8" id="KW-0597">Phosphoprotein</keyword>
<dbReference type="OrthoDB" id="5401121at2"/>
<dbReference type="PRINTS" id="PR00344">
    <property type="entry name" value="BCTRLSENSOR"/>
</dbReference>
<dbReference type="InterPro" id="IPR005467">
    <property type="entry name" value="His_kinase_dom"/>
</dbReference>
<feature type="domain" description="Histidine kinase" evidence="16">
    <location>
        <begin position="1379"/>
        <end position="1467"/>
    </location>
</feature>
<dbReference type="InterPro" id="IPR035965">
    <property type="entry name" value="PAS-like_dom_sf"/>
</dbReference>
<evidence type="ECO:0000256" key="7">
    <source>
        <dbReference type="ARBA" id="ARBA00022490"/>
    </source>
</evidence>
<dbReference type="InterPro" id="IPR011712">
    <property type="entry name" value="Sig_transdc_His_kin_sub3_dim/P"/>
</dbReference>
<dbReference type="InterPro" id="IPR004358">
    <property type="entry name" value="Sig_transdc_His_kin-like_C"/>
</dbReference>
<dbReference type="InterPro" id="IPR000700">
    <property type="entry name" value="PAS-assoc_C"/>
</dbReference>
<dbReference type="FunFam" id="3.30.450.20:FF:000099">
    <property type="entry name" value="Sensory box sensor histidine kinase"/>
    <property type="match status" value="1"/>
</dbReference>
<feature type="domain" description="PAS" evidence="17">
    <location>
        <begin position="680"/>
        <end position="750"/>
    </location>
</feature>
<evidence type="ECO:0000256" key="9">
    <source>
        <dbReference type="ARBA" id="ARBA00022679"/>
    </source>
</evidence>
<keyword evidence="12" id="KW-0408">Iron</keyword>
<dbReference type="SMART" id="SM00065">
    <property type="entry name" value="GAF"/>
    <property type="match status" value="2"/>
</dbReference>
<dbReference type="Pfam" id="PF01590">
    <property type="entry name" value="GAF"/>
    <property type="match status" value="1"/>
</dbReference>
<keyword evidence="13" id="KW-0411">Iron-sulfur</keyword>
<evidence type="ECO:0000259" key="16">
    <source>
        <dbReference type="PROSITE" id="PS50109"/>
    </source>
</evidence>
<dbReference type="PANTHER" id="PTHR43304">
    <property type="entry name" value="PHYTOCHROME-LIKE PROTEIN CPH1"/>
    <property type="match status" value="1"/>
</dbReference>
<evidence type="ECO:0000256" key="8">
    <source>
        <dbReference type="ARBA" id="ARBA00022553"/>
    </source>
</evidence>
<dbReference type="RefSeq" id="WP_146379832.1">
    <property type="nucleotide sequence ID" value="NZ_VOEJ01000001.1"/>
</dbReference>
<dbReference type="GO" id="GO:0046983">
    <property type="term" value="F:protein dimerization activity"/>
    <property type="evidence" value="ECO:0007669"/>
    <property type="project" value="InterPro"/>
</dbReference>
<organism evidence="19 20">
    <name type="scientific">Mucilaginibacter pallidiroseus</name>
    <dbReference type="NCBI Taxonomy" id="2599295"/>
    <lineage>
        <taxon>Bacteria</taxon>
        <taxon>Pseudomonadati</taxon>
        <taxon>Bacteroidota</taxon>
        <taxon>Sphingobacteriia</taxon>
        <taxon>Sphingobacteriales</taxon>
        <taxon>Sphingobacteriaceae</taxon>
        <taxon>Mucilaginibacter</taxon>
    </lineage>
</organism>
<dbReference type="CDD" id="cd00130">
    <property type="entry name" value="PAS"/>
    <property type="match status" value="1"/>
</dbReference>
<dbReference type="NCBIfam" id="TIGR00229">
    <property type="entry name" value="sensory_box"/>
    <property type="match status" value="1"/>
</dbReference>
<evidence type="ECO:0000313" key="20">
    <source>
        <dbReference type="Proteomes" id="UP000320042"/>
    </source>
</evidence>
<reference evidence="19 20" key="1">
    <citation type="submission" date="2019-07" db="EMBL/GenBank/DDBJ databases">
        <authorList>
            <person name="Kim J."/>
        </authorList>
    </citation>
    <scope>NUCLEOTIDE SEQUENCE [LARGE SCALE GENOMIC DNA]</scope>
    <source>
        <strain evidence="20">dk17</strain>
    </source>
</reference>
<evidence type="ECO:0000256" key="5">
    <source>
        <dbReference type="ARBA" id="ARBA00017322"/>
    </source>
</evidence>
<dbReference type="Pfam" id="PF13188">
    <property type="entry name" value="PAS_8"/>
    <property type="match status" value="1"/>
</dbReference>
<evidence type="ECO:0000256" key="2">
    <source>
        <dbReference type="ARBA" id="ARBA00001966"/>
    </source>
</evidence>
<feature type="domain" description="PAC" evidence="18">
    <location>
        <begin position="753"/>
        <end position="805"/>
    </location>
</feature>
<dbReference type="InterPro" id="IPR052162">
    <property type="entry name" value="Sensor_kinase/Photoreceptor"/>
</dbReference>
<proteinExistence type="predicted"/>
<comment type="function">
    <text evidence="14">Member of the two-component regulatory system NreB/NreC involved in the control of dissimilatory nitrate/nitrite reduction in response to oxygen. NreB functions as a direct oxygen sensor histidine kinase which is autophosphorylated, in the absence of oxygen, probably at the conserved histidine residue, and transfers its phosphate group probably to a conserved aspartate residue of NreC. NreB/NreC activates the expression of the nitrate (narGHJI) and nitrite (nir) reductase operons, as well as the putative nitrate transporter gene narT.</text>
</comment>
<dbReference type="Proteomes" id="UP000320042">
    <property type="component" value="Unassembled WGS sequence"/>
</dbReference>
<keyword evidence="6" id="KW-0004">4Fe-4S</keyword>
<dbReference type="InterPro" id="IPR003018">
    <property type="entry name" value="GAF"/>
</dbReference>
<dbReference type="Gene3D" id="3.30.450.40">
    <property type="match status" value="2"/>
</dbReference>
<dbReference type="SUPFAM" id="SSF55785">
    <property type="entry name" value="PYP-like sensor domain (PAS domain)"/>
    <property type="match status" value="5"/>
</dbReference>
<dbReference type="Gene3D" id="1.20.5.1930">
    <property type="match status" value="1"/>
</dbReference>
<keyword evidence="10" id="KW-0479">Metal-binding</keyword>
<gene>
    <name evidence="19" type="ORF">FPZ43_00180</name>
</gene>
<sequence>MEPNENNELLRNTIDSSLDMIQVFRTVRDDKGEITDFVWILNNNASEKFYGDVIGKSLLTLNPGVIKEGIFDTFKMVVETGQPNQSVRHYVHEQFDGWFLQSAVKQGDWLTTTTKDITQLKRAEQNILEKQALLESVLNNTESSIMLLKPIQDKKGDIIDFEYEYANDPTLKSVSRDSLLGKRMIEEFPEVKDSDLFKKYVTVAETGEGFKGEVNIDPYGYPVWAQVFALKFADGILVTYFDISERKRTDQQLVESKELVQTVFNVTINPIAYHKAVRDHNNKIIDFEFQLENQKAREYSLEDRTGQRYSDAYPGIKDTVVFEKYCNVVESGNNLDTEVEVSLRGRNHWFHLMAAKLGDGLVATAINITERKQAQDEILRLKDDIAQHAEDKYRTLFNAIDEGFALMELVRNNDGLVVDLIYREVNEAFKRFTGWQEAVGVRGSELMPRLESSLLEQMQLVADTGNPFRKEDYVINLDRWYDVHYSAVGAPGSNVIVAVFNDTTDRKQQEMQQQFLLEFSDALRVETSEDAIANQSLRMIADFLKLDRCYIALYNLDDDKADVLFQTGNETIPPMPDKIRLSDFPDALKVIFDSTLVINDLQHEPGLSDNDKINIGAFGFNALVAATLRKHKNIPLWCIVAVSSKPRVWLQSHIFLLEEITERTWAAIEKAKADEMIRYSEQRFQSIANLIPDLLWDSEPNGSTNWCNYSWLAYTGQKFEEAIGSGWINTIHPDDRQGSAQRYAEAVTAGKYLHQEHRIRRYDGQYRWFVVSASPVTDDNGKVIKMYGAATDIHDRKLAEQQALANERRQTFLLQLSDAIRTVSDPVKIQRTAARLLRERLKAGWCYYNEFDETQKVSKVLIDDVRDGLPSMVGVHDLSVVPEFLDHVRAGNILKAPDIAVSGLFNQPVTDHYASLGMRSALGVPLVKDDRLLAVLLVADTIPREWTPEEIELLKEVAERTWNAIVRAQAETELKQVQSTYLLKLEQQVRDRTAELLANRDQLQLFLDTTLVQMSILEAVRDSNGVLTDLRIKAVNQELEKETGRNDLVGKLYATEYPGIKETGLFGMIIKAIETGEPQSTEYFYPHDGFQKWFSCMFVKLNDGVVATNMDISARKQAEEERFKNYVLLHQSEAIASMGSWDYEPLTGKFTWSDGMYHLFDLEIALEIAPEIYLKYTTENGRMAAESVVEHIRNGDTDFEETLELNISGKTKVLNIKGAIVKGGDGKIERVLGVDLDISATKAAEEKIKHMEVEQQLEIFQVTLRTQEEERRRISESLHNGLGQLLYGIKMSLSQLSIKLAKENEADFNEARRYTSELLSDAIRDTRKISHELMPTVLNEFGLEAAIKDICSLMRDGTKFNCIVNLNGIKLDKYMQLAIFRTLQELMTNIVKHAKATAALVEVNADDKNVYLRVYDNGEGIDKTKHGKGGIGLASIKSKVDLLNGNVEIISGPAQGTDVKIVLPYKSQVEN</sequence>
<dbReference type="GO" id="GO:0016020">
    <property type="term" value="C:membrane"/>
    <property type="evidence" value="ECO:0007669"/>
    <property type="project" value="InterPro"/>
</dbReference>
<keyword evidence="7" id="KW-0963">Cytoplasm</keyword>
<evidence type="ECO:0000256" key="3">
    <source>
        <dbReference type="ARBA" id="ARBA00004496"/>
    </source>
</evidence>
<dbReference type="InterPro" id="IPR036890">
    <property type="entry name" value="HATPase_C_sf"/>
</dbReference>
<keyword evidence="20" id="KW-1185">Reference proteome</keyword>
<dbReference type="PROSITE" id="PS50109">
    <property type="entry name" value="HIS_KIN"/>
    <property type="match status" value="1"/>
</dbReference>
<comment type="catalytic activity">
    <reaction evidence="1">
        <text>ATP + protein L-histidine = ADP + protein N-phospho-L-histidine.</text>
        <dbReference type="EC" id="2.7.13.3"/>
    </reaction>
</comment>
<evidence type="ECO:0000256" key="12">
    <source>
        <dbReference type="ARBA" id="ARBA00023004"/>
    </source>
</evidence>
<evidence type="ECO:0000259" key="17">
    <source>
        <dbReference type="PROSITE" id="PS50112"/>
    </source>
</evidence>
<evidence type="ECO:0000313" key="19">
    <source>
        <dbReference type="EMBL" id="TWR30935.1"/>
    </source>
</evidence>
<evidence type="ECO:0000256" key="14">
    <source>
        <dbReference type="ARBA" id="ARBA00024827"/>
    </source>
</evidence>
<name>A0A563UHU6_9SPHI</name>
<dbReference type="GO" id="GO:0051539">
    <property type="term" value="F:4 iron, 4 sulfur cluster binding"/>
    <property type="evidence" value="ECO:0007669"/>
    <property type="project" value="UniProtKB-KW"/>
</dbReference>
<dbReference type="SMART" id="SM00086">
    <property type="entry name" value="PAC"/>
    <property type="match status" value="2"/>
</dbReference>
<dbReference type="GO" id="GO:0046872">
    <property type="term" value="F:metal ion binding"/>
    <property type="evidence" value="ECO:0007669"/>
    <property type="project" value="UniProtKB-KW"/>
</dbReference>
<dbReference type="GO" id="GO:0000155">
    <property type="term" value="F:phosphorelay sensor kinase activity"/>
    <property type="evidence" value="ECO:0007669"/>
    <property type="project" value="InterPro"/>
</dbReference>
<dbReference type="SUPFAM" id="SSF55874">
    <property type="entry name" value="ATPase domain of HSP90 chaperone/DNA topoisomerase II/histidine kinase"/>
    <property type="match status" value="1"/>
</dbReference>
<dbReference type="InterPro" id="IPR029016">
    <property type="entry name" value="GAF-like_dom_sf"/>
</dbReference>
<evidence type="ECO:0000256" key="11">
    <source>
        <dbReference type="ARBA" id="ARBA00022777"/>
    </source>
</evidence>
<evidence type="ECO:0000256" key="15">
    <source>
        <dbReference type="ARBA" id="ARBA00030800"/>
    </source>
</evidence>
<dbReference type="PANTHER" id="PTHR43304:SF1">
    <property type="entry name" value="PAC DOMAIN-CONTAINING PROTEIN"/>
    <property type="match status" value="1"/>
</dbReference>
<dbReference type="PROSITE" id="PS50113">
    <property type="entry name" value="PAC"/>
    <property type="match status" value="2"/>
</dbReference>
<dbReference type="Pfam" id="PF07730">
    <property type="entry name" value="HisKA_3"/>
    <property type="match status" value="1"/>
</dbReference>
<evidence type="ECO:0000259" key="18">
    <source>
        <dbReference type="PROSITE" id="PS50113"/>
    </source>
</evidence>
<dbReference type="InterPro" id="IPR003594">
    <property type="entry name" value="HATPase_dom"/>
</dbReference>
<evidence type="ECO:0000256" key="10">
    <source>
        <dbReference type="ARBA" id="ARBA00022723"/>
    </source>
</evidence>
<protein>
    <recommendedName>
        <fullName evidence="5">Oxygen sensor histidine kinase NreB</fullName>
        <ecNumber evidence="4">2.7.13.3</ecNumber>
    </recommendedName>
    <alternativeName>
        <fullName evidence="15">Nitrogen regulation protein B</fullName>
    </alternativeName>
</protein>
<dbReference type="EC" id="2.7.13.3" evidence="4"/>
<evidence type="ECO:0000256" key="1">
    <source>
        <dbReference type="ARBA" id="ARBA00000085"/>
    </source>
</evidence>
<dbReference type="SMART" id="SM00387">
    <property type="entry name" value="HATPase_c"/>
    <property type="match status" value="1"/>
</dbReference>
<keyword evidence="9" id="KW-0808">Transferase</keyword>
<evidence type="ECO:0000256" key="4">
    <source>
        <dbReference type="ARBA" id="ARBA00012438"/>
    </source>
</evidence>
<dbReference type="InterPro" id="IPR013655">
    <property type="entry name" value="PAS_fold_3"/>
</dbReference>
<accession>A0A563UHU6</accession>
<evidence type="ECO:0000256" key="13">
    <source>
        <dbReference type="ARBA" id="ARBA00023014"/>
    </source>
</evidence>
<dbReference type="InterPro" id="IPR001610">
    <property type="entry name" value="PAC"/>
</dbReference>
<comment type="cofactor">
    <cofactor evidence="2">
        <name>[4Fe-4S] cluster</name>
        <dbReference type="ChEBI" id="CHEBI:49883"/>
    </cofactor>
</comment>
<dbReference type="Pfam" id="PF08447">
    <property type="entry name" value="PAS_3"/>
    <property type="match status" value="1"/>
</dbReference>
<dbReference type="SUPFAM" id="SSF55781">
    <property type="entry name" value="GAF domain-like"/>
    <property type="match status" value="2"/>
</dbReference>
<dbReference type="PROSITE" id="PS50112">
    <property type="entry name" value="PAS"/>
    <property type="match status" value="1"/>
</dbReference>
<dbReference type="Pfam" id="PF02518">
    <property type="entry name" value="HATPase_c"/>
    <property type="match status" value="1"/>
</dbReference>
<comment type="subcellular location">
    <subcellularLocation>
        <location evidence="3">Cytoplasm</location>
    </subcellularLocation>
</comment>
<evidence type="ECO:0000256" key="6">
    <source>
        <dbReference type="ARBA" id="ARBA00022485"/>
    </source>
</evidence>
<dbReference type="InterPro" id="IPR000014">
    <property type="entry name" value="PAS"/>
</dbReference>
<dbReference type="CDD" id="cd16917">
    <property type="entry name" value="HATPase_UhpB-NarQ-NarX-like"/>
    <property type="match status" value="1"/>
</dbReference>
<dbReference type="Gene3D" id="3.30.450.20">
    <property type="entry name" value="PAS domain"/>
    <property type="match status" value="7"/>
</dbReference>
<dbReference type="SMART" id="SM00091">
    <property type="entry name" value="PAS"/>
    <property type="match status" value="1"/>
</dbReference>
<dbReference type="Gene3D" id="3.30.565.10">
    <property type="entry name" value="Histidine kinase-like ATPase, C-terminal domain"/>
    <property type="match status" value="1"/>
</dbReference>